<dbReference type="InterPro" id="IPR039604">
    <property type="entry name" value="Bfr1"/>
</dbReference>
<keyword evidence="4" id="KW-1185">Reference proteome</keyword>
<evidence type="ECO:0000256" key="2">
    <source>
        <dbReference type="SAM" id="MobiDB-lite"/>
    </source>
</evidence>
<gene>
    <name evidence="3" type="ORF">CcCBS67573_g04906</name>
</gene>
<evidence type="ECO:0000313" key="3">
    <source>
        <dbReference type="EMBL" id="TPX73824.1"/>
    </source>
</evidence>
<evidence type="ECO:0000313" key="4">
    <source>
        <dbReference type="Proteomes" id="UP000320333"/>
    </source>
</evidence>
<sequence>MSYDDQVFAKRLPPRPNKERHHEELDEIKANIDILQKKMASLQQSINGTENIKGNYDGKIKELRAQLDALSAERKEVNEARNKKMELIKSLSAGIKKKSDEAKSAKDSAKTAGDIESKIINNERQIASGTLSMQEEKRLVAEISTLKKQRKTIESAQPGTSASTVEADKAQIDALKAELDVLKPRKDEINLKFDAVKAELTTVDGGKKKDLDSFSALLNQKKTLKAEIDALYKSQQALRDDFRKRNDDWFAATRAERERRDQEFKDQKKREQSERLQKAAQQKLEEADVPAFTEEIANCNTLISFLSQFSATGKGVAVAATAGAAVTSAFAATNIRKVEDALPQGAVALKKKDDREEEFFMGGGKKGKGAKKGAAAASSSAAAPSVKQFKVDLESLALFGKLKLDIPTAASVDASIDALEAKKEHFLAEQAAQTLKNKAAAQAEVERLQKLAEESGDFEAAAAELEGEVVAEE</sequence>
<comment type="caution">
    <text evidence="3">The sequence shown here is derived from an EMBL/GenBank/DDBJ whole genome shotgun (WGS) entry which is preliminary data.</text>
</comment>
<dbReference type="GO" id="GO:0005783">
    <property type="term" value="C:endoplasmic reticulum"/>
    <property type="evidence" value="ECO:0007669"/>
    <property type="project" value="TreeGrafter"/>
</dbReference>
<feature type="coiled-coil region" evidence="1">
    <location>
        <begin position="431"/>
        <end position="468"/>
    </location>
</feature>
<dbReference type="AlphaFoldDB" id="A0A507FC93"/>
<accession>A0A507FC93</accession>
<dbReference type="PANTHER" id="PTHR31027">
    <property type="entry name" value="NUCLEAR SEGREGATION PROTEIN BFR1"/>
    <property type="match status" value="1"/>
</dbReference>
<organism evidence="3 4">
    <name type="scientific">Chytriomyces confervae</name>
    <dbReference type="NCBI Taxonomy" id="246404"/>
    <lineage>
        <taxon>Eukaryota</taxon>
        <taxon>Fungi</taxon>
        <taxon>Fungi incertae sedis</taxon>
        <taxon>Chytridiomycota</taxon>
        <taxon>Chytridiomycota incertae sedis</taxon>
        <taxon>Chytridiomycetes</taxon>
        <taxon>Chytridiales</taxon>
        <taxon>Chytriomycetaceae</taxon>
        <taxon>Chytriomyces</taxon>
    </lineage>
</organism>
<dbReference type="STRING" id="246404.A0A507FC93"/>
<proteinExistence type="predicted"/>
<dbReference type="Proteomes" id="UP000320333">
    <property type="component" value="Unassembled WGS sequence"/>
</dbReference>
<dbReference type="GO" id="GO:0003729">
    <property type="term" value="F:mRNA binding"/>
    <property type="evidence" value="ECO:0007669"/>
    <property type="project" value="TreeGrafter"/>
</dbReference>
<feature type="region of interest" description="Disordered" evidence="2">
    <location>
        <begin position="254"/>
        <end position="282"/>
    </location>
</feature>
<dbReference type="GO" id="GO:0008298">
    <property type="term" value="P:intracellular mRNA localization"/>
    <property type="evidence" value="ECO:0007669"/>
    <property type="project" value="TreeGrafter"/>
</dbReference>
<evidence type="ECO:0000256" key="1">
    <source>
        <dbReference type="SAM" id="Coils"/>
    </source>
</evidence>
<dbReference type="PANTHER" id="PTHR31027:SF2">
    <property type="entry name" value="LEBERCILIN DOMAIN-CONTAINING PROTEIN"/>
    <property type="match status" value="1"/>
</dbReference>
<keyword evidence="1" id="KW-0175">Coiled coil</keyword>
<reference evidence="3 4" key="1">
    <citation type="journal article" date="2019" name="Sci. Rep.">
        <title>Comparative genomics of chytrid fungi reveal insights into the obligate biotrophic and pathogenic lifestyle of Synchytrium endobioticum.</title>
        <authorList>
            <person name="van de Vossenberg B.T.L.H."/>
            <person name="Warris S."/>
            <person name="Nguyen H.D.T."/>
            <person name="van Gent-Pelzer M.P.E."/>
            <person name="Joly D.L."/>
            <person name="van de Geest H.C."/>
            <person name="Bonants P.J.M."/>
            <person name="Smith D.S."/>
            <person name="Levesque C.A."/>
            <person name="van der Lee T.A.J."/>
        </authorList>
    </citation>
    <scope>NUCLEOTIDE SEQUENCE [LARGE SCALE GENOMIC DNA]</scope>
    <source>
        <strain evidence="3 4">CBS 675.73</strain>
    </source>
</reference>
<name>A0A507FC93_9FUNG</name>
<dbReference type="EMBL" id="QEAP01000162">
    <property type="protein sequence ID" value="TPX73824.1"/>
    <property type="molecule type" value="Genomic_DNA"/>
</dbReference>
<dbReference type="GO" id="GO:1990904">
    <property type="term" value="C:ribonucleoprotein complex"/>
    <property type="evidence" value="ECO:0007669"/>
    <property type="project" value="TreeGrafter"/>
</dbReference>
<dbReference type="GO" id="GO:0042175">
    <property type="term" value="C:nuclear outer membrane-endoplasmic reticulum membrane network"/>
    <property type="evidence" value="ECO:0007669"/>
    <property type="project" value="TreeGrafter"/>
</dbReference>
<protein>
    <recommendedName>
        <fullName evidence="5">Nuclear segregation protein Bfr1</fullName>
    </recommendedName>
</protein>
<evidence type="ECO:0008006" key="5">
    <source>
        <dbReference type="Google" id="ProtNLM"/>
    </source>
</evidence>
<feature type="compositionally biased region" description="Basic and acidic residues" evidence="2">
    <location>
        <begin position="254"/>
        <end position="277"/>
    </location>
</feature>
<dbReference type="OrthoDB" id="2195113at2759"/>
<feature type="region of interest" description="Disordered" evidence="2">
    <location>
        <begin position="1"/>
        <end position="23"/>
    </location>
</feature>